<proteinExistence type="inferred from homology"/>
<evidence type="ECO:0000256" key="5">
    <source>
        <dbReference type="ARBA" id="ARBA00022856"/>
    </source>
</evidence>
<dbReference type="GeneID" id="58090155"/>
<dbReference type="InterPro" id="IPR039424">
    <property type="entry name" value="SBP_5"/>
</dbReference>
<keyword evidence="4 6" id="KW-0732">Signal</keyword>
<dbReference type="OMA" id="GRGWFPD"/>
<dbReference type="GO" id="GO:1904680">
    <property type="term" value="F:peptide transmembrane transporter activity"/>
    <property type="evidence" value="ECO:0007669"/>
    <property type="project" value="TreeGrafter"/>
</dbReference>
<comment type="similarity">
    <text evidence="2">Belongs to the bacterial solute-binding protein 5 family.</text>
</comment>
<evidence type="ECO:0000259" key="7">
    <source>
        <dbReference type="Pfam" id="PF00496"/>
    </source>
</evidence>
<dbReference type="GO" id="GO:0015833">
    <property type="term" value="P:peptide transport"/>
    <property type="evidence" value="ECO:0007669"/>
    <property type="project" value="UniProtKB-KW"/>
</dbReference>
<dbReference type="GO" id="GO:0043190">
    <property type="term" value="C:ATP-binding cassette (ABC) transporter complex"/>
    <property type="evidence" value="ECO:0007669"/>
    <property type="project" value="InterPro"/>
</dbReference>
<dbReference type="Proteomes" id="UP000293637">
    <property type="component" value="Unassembled WGS sequence"/>
</dbReference>
<reference evidence="9 10" key="1">
    <citation type="journal article" date="2019" name="Sci. Transl. Med.">
        <title>Quorum sensing between bacterial species on the skin protects against epidermal injury in atopic dermatitis.</title>
        <authorList>
            <person name="Williams M.R."/>
        </authorList>
    </citation>
    <scope>NUCLEOTIDE SEQUENCE [LARGE SCALE GENOMIC DNA]</scope>
    <source>
        <strain evidence="9 10">E7</strain>
    </source>
</reference>
<name>A0A292DFK8_STALU</name>
<keyword evidence="5" id="KW-0653">Protein transport</keyword>
<dbReference type="PROSITE" id="PS51257">
    <property type="entry name" value="PROKAR_LIPOPROTEIN"/>
    <property type="match status" value="1"/>
</dbReference>
<keyword evidence="11" id="KW-1185">Reference proteome</keyword>
<sequence>MKKLMSILAFFLVTSTALTGCGNKESLYSDKGNVFRKVLTQDMSSLDTGLITEEISFEVTAQAFEGLYVLGRGDKAELGVAQDFPKKSNGGKTLTVKLKKDAKWSNGDPVTAQDFVYAWRKVVNPKTGSEFAYIMNDIKNASQINTGKKPVKDLGIKALDSHTLKIDLEKPIPYINQLLALNTFDPQNEKIAKKYGESYGTKANKAVYNGPFKVDQWKPEDKIMLSKNDKYWDRDKVKLDKVNYKVLKDQQAGASLYDTGSIDDTTITADQVNKYKKSSGLKYRLTSGTFFIKMNEKEFPAFKNKNLRLAIAQSINKQGFVDSVKNNGSTPANTFTAKGVAKSPNNKDFASTIDSELKYNPKSAKSHWDKAKNELGKNQIAFSMNTEDTPDAKIAAEYIKSQVEKNLPGVTLKIKQLPFKQRVNLELTENFQASLGGWSADYPDPTAYLEIMTTGNAQNNTDWGNKKYDSLIKSAKGDLLQKTNERYQAMKQAEELLLDDAPVAPIYQKGEAHLMNPQVKNFYFHKVGPNYSLKQVYIDKSIDRETGKKK</sequence>
<feature type="chain" id="PRO_5038705476" evidence="6">
    <location>
        <begin position="20"/>
        <end position="550"/>
    </location>
</feature>
<dbReference type="GO" id="GO:0030288">
    <property type="term" value="C:outer membrane-bounded periplasmic space"/>
    <property type="evidence" value="ECO:0007669"/>
    <property type="project" value="UniProtKB-ARBA"/>
</dbReference>
<dbReference type="Proteomes" id="UP000325462">
    <property type="component" value="Chromosome"/>
</dbReference>
<dbReference type="PANTHER" id="PTHR30290">
    <property type="entry name" value="PERIPLASMIC BINDING COMPONENT OF ABC TRANSPORTER"/>
    <property type="match status" value="1"/>
</dbReference>
<dbReference type="AlphaFoldDB" id="A0A292DFK8"/>
<evidence type="ECO:0000256" key="6">
    <source>
        <dbReference type="SAM" id="SignalP"/>
    </source>
</evidence>
<dbReference type="RefSeq" id="WP_002478423.1">
    <property type="nucleotide sequence ID" value="NZ_AP021848.1"/>
</dbReference>
<dbReference type="Gene3D" id="3.90.76.10">
    <property type="entry name" value="Dipeptide-binding Protein, Domain 1"/>
    <property type="match status" value="1"/>
</dbReference>
<dbReference type="InterPro" id="IPR030678">
    <property type="entry name" value="Peptide/Ni-bd"/>
</dbReference>
<accession>A0A292DFK8</accession>
<gene>
    <name evidence="9" type="ORF">EQ812_03640</name>
    <name evidence="8" type="ORF">FO454_10540</name>
</gene>
<feature type="signal peptide" evidence="6">
    <location>
        <begin position="1"/>
        <end position="19"/>
    </location>
</feature>
<dbReference type="Gene3D" id="3.10.105.10">
    <property type="entry name" value="Dipeptide-binding Protein, Domain 3"/>
    <property type="match status" value="1"/>
</dbReference>
<dbReference type="SUPFAM" id="SSF53850">
    <property type="entry name" value="Periplasmic binding protein-like II"/>
    <property type="match status" value="1"/>
</dbReference>
<dbReference type="Gene3D" id="3.40.190.10">
    <property type="entry name" value="Periplasmic binding protein-like II"/>
    <property type="match status" value="1"/>
</dbReference>
<dbReference type="EMBL" id="SCHB01000002">
    <property type="protein sequence ID" value="TBW72945.1"/>
    <property type="molecule type" value="Genomic_DNA"/>
</dbReference>
<reference evidence="8 11" key="2">
    <citation type="submission" date="2019-07" db="EMBL/GenBank/DDBJ databases">
        <title>Comparative genome analysis of staphylococcus lugdunensis shows clonal complex-dependent diversity of the putative virulence factor, ess/type vii locus.</title>
        <authorList>
            <person name="Lebeurre J."/>
            <person name="Dahyot S."/>
            <person name="Diene S."/>
            <person name="Paulay A."/>
            <person name="Aubourg M."/>
            <person name="Argemi X."/>
            <person name="Giard J.-C."/>
            <person name="Tournier I."/>
            <person name="Francois P."/>
            <person name="Pestel-Caron M."/>
        </authorList>
    </citation>
    <scope>NUCLEOTIDE SEQUENCE [LARGE SCALE GENOMIC DNA]</scope>
    <source>
        <strain evidence="8 11">SL13</strain>
    </source>
</reference>
<dbReference type="PANTHER" id="PTHR30290:SF10">
    <property type="entry name" value="PERIPLASMIC OLIGOPEPTIDE-BINDING PROTEIN-RELATED"/>
    <property type="match status" value="1"/>
</dbReference>
<protein>
    <submittedName>
        <fullName evidence="9">Peptide ABC transporter substrate-binding protein</fullName>
    </submittedName>
</protein>
<dbReference type="EMBL" id="CP041722">
    <property type="protein sequence ID" value="QEX39308.1"/>
    <property type="molecule type" value="Genomic_DNA"/>
</dbReference>
<keyword evidence="3" id="KW-0813">Transport</keyword>
<feature type="domain" description="Solute-binding protein family 5" evidence="7">
    <location>
        <begin position="79"/>
        <end position="459"/>
    </location>
</feature>
<dbReference type="FunFam" id="3.10.105.10:FF:000001">
    <property type="entry name" value="Oligopeptide ABC transporter, oligopeptide-binding protein"/>
    <property type="match status" value="1"/>
</dbReference>
<dbReference type="PIRSF" id="PIRSF002741">
    <property type="entry name" value="MppA"/>
    <property type="match status" value="1"/>
</dbReference>
<keyword evidence="5" id="KW-0571">Peptide transport</keyword>
<evidence type="ECO:0000313" key="8">
    <source>
        <dbReference type="EMBL" id="QEX39308.1"/>
    </source>
</evidence>
<evidence type="ECO:0000313" key="9">
    <source>
        <dbReference type="EMBL" id="TBW72945.1"/>
    </source>
</evidence>
<evidence type="ECO:0000256" key="3">
    <source>
        <dbReference type="ARBA" id="ARBA00022448"/>
    </source>
</evidence>
<evidence type="ECO:0000313" key="11">
    <source>
        <dbReference type="Proteomes" id="UP000325462"/>
    </source>
</evidence>
<evidence type="ECO:0000313" key="10">
    <source>
        <dbReference type="Proteomes" id="UP000293637"/>
    </source>
</evidence>
<dbReference type="FunFam" id="3.90.76.10:FF:000001">
    <property type="entry name" value="Oligopeptide ABC transporter substrate-binding protein"/>
    <property type="match status" value="1"/>
</dbReference>
<evidence type="ECO:0000256" key="1">
    <source>
        <dbReference type="ARBA" id="ARBA00004196"/>
    </source>
</evidence>
<evidence type="ECO:0000256" key="2">
    <source>
        <dbReference type="ARBA" id="ARBA00005695"/>
    </source>
</evidence>
<dbReference type="Pfam" id="PF00496">
    <property type="entry name" value="SBP_bac_5"/>
    <property type="match status" value="1"/>
</dbReference>
<comment type="subcellular location">
    <subcellularLocation>
        <location evidence="1">Cell envelope</location>
    </subcellularLocation>
</comment>
<evidence type="ECO:0000256" key="4">
    <source>
        <dbReference type="ARBA" id="ARBA00022729"/>
    </source>
</evidence>
<organism evidence="9 10">
    <name type="scientific">Staphylococcus lugdunensis</name>
    <dbReference type="NCBI Taxonomy" id="28035"/>
    <lineage>
        <taxon>Bacteria</taxon>
        <taxon>Bacillati</taxon>
        <taxon>Bacillota</taxon>
        <taxon>Bacilli</taxon>
        <taxon>Bacillales</taxon>
        <taxon>Staphylococcaceae</taxon>
        <taxon>Staphylococcus</taxon>
    </lineage>
</organism>
<dbReference type="InterPro" id="IPR000914">
    <property type="entry name" value="SBP_5_dom"/>
</dbReference>
<dbReference type="CDD" id="cd08504">
    <property type="entry name" value="PBP2_OppA"/>
    <property type="match status" value="1"/>
</dbReference>